<sequence length="428" mass="49403">MSYIIDRRLNAKKKSTVNRQRFLRRYRKHIKRAVEEAVNQRSIKEIEQGGQVTIPNRDISEPVFHHGDGGQRQRIFPGNKEYMEGDEFRRPQGGGGGGSGKGKASNQGEGLDEFTFNINQEEFLDFLFEGLELPYMVKKKLRDATQTETRRAGFTTSGSPEKLHIVRSLRAAHARRIALSGKDRRQVRELKKELWKLEDAPSNPENAKLRELLRAEIEALEKKIRKLPFIDDFDLKFTNLVRVPVPSSKAVMFCVMDVSGSMTQAIKDMAKRFFILLYLFLTRNYKQIEVVFIRHHTHAKEVDEEEFFYSRETGGTIVSSALTLSGDVIRDRYPAGDWNIYVAQASDGDNWDGDSDACRQILINKVLPHVQYYAYVEITTGPHQNLWLEYERVREAYPETFAMHQIEEASDIYPVFRKLFARKMEGAA</sequence>
<dbReference type="NCBIfam" id="NF003708">
    <property type="entry name" value="PRK05325.1-3"/>
    <property type="match status" value="1"/>
</dbReference>
<evidence type="ECO:0000313" key="3">
    <source>
        <dbReference type="EMBL" id="ANG64040.1"/>
    </source>
</evidence>
<keyword evidence="4" id="KW-1185">Reference proteome</keyword>
<organism evidence="3 4">
    <name type="scientific">Marinobacterium aestuarii</name>
    <dbReference type="NCBI Taxonomy" id="1821621"/>
    <lineage>
        <taxon>Bacteria</taxon>
        <taxon>Pseudomonadati</taxon>
        <taxon>Pseudomonadota</taxon>
        <taxon>Gammaproteobacteria</taxon>
        <taxon>Oceanospirillales</taxon>
        <taxon>Oceanospirillaceae</taxon>
        <taxon>Marinobacterium</taxon>
    </lineage>
</organism>
<reference evidence="4" key="1">
    <citation type="submission" date="2016-05" db="EMBL/GenBank/DDBJ databases">
        <authorList>
            <person name="Baek K."/>
            <person name="Yang S.-J."/>
        </authorList>
    </citation>
    <scope>NUCLEOTIDE SEQUENCE [LARGE SCALE GENOMIC DNA]</scope>
    <source>
        <strain evidence="4">ST58-10</strain>
    </source>
</reference>
<dbReference type="STRING" id="1821621.A8C75_17215"/>
<accession>A0A1A9F226</accession>
<dbReference type="OrthoDB" id="9788289at2"/>
<reference evidence="3 4" key="2">
    <citation type="journal article" date="2018" name="Int. J. Syst. Evol. Microbiol.">
        <title>Marinobacterium aestuarii sp. nov., a benzene-degrading marine bacterium isolated from estuary sediment.</title>
        <authorList>
            <person name="Bae S.S."/>
            <person name="Jung J."/>
            <person name="Chung D."/>
            <person name="Baek K."/>
        </authorList>
    </citation>
    <scope>NUCLEOTIDE SEQUENCE [LARGE SCALE GENOMIC DNA]</scope>
    <source>
        <strain evidence="3 4">ST58-10</strain>
    </source>
</reference>
<comment type="similarity">
    <text evidence="1">Belongs to the UPF0229 family.</text>
</comment>
<dbReference type="RefSeq" id="WP_067385277.1">
    <property type="nucleotide sequence ID" value="NZ_CP015839.1"/>
</dbReference>
<dbReference type="PANTHER" id="PTHR30510:SF2">
    <property type="entry name" value="UPF0229 PROTEIN YEAH"/>
    <property type="match status" value="1"/>
</dbReference>
<feature type="compositionally biased region" description="Gly residues" evidence="2">
    <location>
        <begin position="92"/>
        <end position="101"/>
    </location>
</feature>
<dbReference type="AlphaFoldDB" id="A0A1A9F226"/>
<evidence type="ECO:0000256" key="1">
    <source>
        <dbReference type="HAMAP-Rule" id="MF_01232"/>
    </source>
</evidence>
<dbReference type="KEGG" id="mars:A8C75_17215"/>
<evidence type="ECO:0000313" key="4">
    <source>
        <dbReference type="Proteomes" id="UP000078070"/>
    </source>
</evidence>
<dbReference type="HAMAP" id="MF_01232">
    <property type="entry name" value="UPF0229"/>
    <property type="match status" value="1"/>
</dbReference>
<dbReference type="NCBIfam" id="NF003707">
    <property type="entry name" value="PRK05325.1-2"/>
    <property type="match status" value="1"/>
</dbReference>
<evidence type="ECO:0000256" key="2">
    <source>
        <dbReference type="SAM" id="MobiDB-lite"/>
    </source>
</evidence>
<feature type="region of interest" description="Disordered" evidence="2">
    <location>
        <begin position="84"/>
        <end position="108"/>
    </location>
</feature>
<dbReference type="Pfam" id="PF04285">
    <property type="entry name" value="DUF444"/>
    <property type="match status" value="1"/>
</dbReference>
<gene>
    <name evidence="3" type="ORF">A8C75_17215</name>
</gene>
<dbReference type="PANTHER" id="PTHR30510">
    <property type="entry name" value="UPF0229 PROTEIN YEAH"/>
    <property type="match status" value="1"/>
</dbReference>
<dbReference type="Proteomes" id="UP000078070">
    <property type="component" value="Chromosome"/>
</dbReference>
<proteinExistence type="inferred from homology"/>
<dbReference type="EMBL" id="CP015839">
    <property type="protein sequence ID" value="ANG64040.1"/>
    <property type="molecule type" value="Genomic_DNA"/>
</dbReference>
<protein>
    <recommendedName>
        <fullName evidence="1">UPF0229 protein A8C75_17215</fullName>
    </recommendedName>
</protein>
<name>A0A1A9F226_9GAMM</name>
<dbReference type="InterPro" id="IPR006698">
    <property type="entry name" value="UPF0229"/>
</dbReference>